<evidence type="ECO:0000256" key="1">
    <source>
        <dbReference type="ARBA" id="ARBA00004308"/>
    </source>
</evidence>
<reference evidence="7" key="1">
    <citation type="submission" date="2022-11" db="UniProtKB">
        <authorList>
            <consortium name="WormBaseParasite"/>
        </authorList>
    </citation>
    <scope>IDENTIFICATION</scope>
</reference>
<evidence type="ECO:0000256" key="4">
    <source>
        <dbReference type="SAM" id="Phobius"/>
    </source>
</evidence>
<keyword evidence="2" id="KW-0677">Repeat</keyword>
<proteinExistence type="predicted"/>
<sequence length="269" mass="30966">MSWEFTSWLPFVSKMCPSDTYKVCICAITRRWSDETCCDCRKPPFLLVRCADTFARVMAKRDVVIFIAVLSASTLFACLVLVATIQTMESDVAEKLSDYEPTVEAIYSRMTAPVDTTYVDIEKIGYSSRLECYLVSRIASTLERVVAFSFERSRTGGLLSWITSSDRTEVINGHECKVRLYTFPSDRTYADECYFRVYLPIVVFFIKEEMKKTGVDVYCGLTPAQYLDKDYYMGDRDIGRPKQVTRKSNSFKAVLWLCDQYPLDLQVYC</sequence>
<evidence type="ECO:0000313" key="7">
    <source>
        <dbReference type="WBParaSite" id="PEQ_0000882001-mRNA-1"/>
    </source>
</evidence>
<dbReference type="Pfam" id="PF11904">
    <property type="entry name" value="ANKRD13_C"/>
    <property type="match status" value="1"/>
</dbReference>
<comment type="subcellular location">
    <subcellularLocation>
        <location evidence="1">Endomembrane system</location>
    </subcellularLocation>
</comment>
<dbReference type="GO" id="GO:0005737">
    <property type="term" value="C:cytoplasm"/>
    <property type="evidence" value="ECO:0007669"/>
    <property type="project" value="TreeGrafter"/>
</dbReference>
<dbReference type="AlphaFoldDB" id="A0A914RQP4"/>
<dbReference type="Proteomes" id="UP000887564">
    <property type="component" value="Unplaced"/>
</dbReference>
<accession>A0A914RQP4</accession>
<name>A0A914RQP4_PAREQ</name>
<keyword evidence="3 4" id="KW-0472">Membrane</keyword>
<evidence type="ECO:0000256" key="2">
    <source>
        <dbReference type="ARBA" id="ARBA00022737"/>
    </source>
</evidence>
<feature type="transmembrane region" description="Helical" evidence="4">
    <location>
        <begin position="63"/>
        <end position="85"/>
    </location>
</feature>
<keyword evidence="6" id="KW-1185">Reference proteome</keyword>
<organism evidence="6 7">
    <name type="scientific">Parascaris equorum</name>
    <name type="common">Equine roundworm</name>
    <dbReference type="NCBI Taxonomy" id="6256"/>
    <lineage>
        <taxon>Eukaryota</taxon>
        <taxon>Metazoa</taxon>
        <taxon>Ecdysozoa</taxon>
        <taxon>Nematoda</taxon>
        <taxon>Chromadorea</taxon>
        <taxon>Rhabditida</taxon>
        <taxon>Spirurina</taxon>
        <taxon>Ascaridomorpha</taxon>
        <taxon>Ascaridoidea</taxon>
        <taxon>Ascarididae</taxon>
        <taxon>Parascaris</taxon>
    </lineage>
</organism>
<evidence type="ECO:0000256" key="3">
    <source>
        <dbReference type="ARBA" id="ARBA00023136"/>
    </source>
</evidence>
<dbReference type="InterPro" id="IPR021832">
    <property type="entry name" value="ANKRD13"/>
</dbReference>
<dbReference type="PANTHER" id="PTHR12447">
    <property type="entry name" value="ANKYRIN REPEAT DOMAIN-CONTAINING PROTEIN 13"/>
    <property type="match status" value="1"/>
</dbReference>
<keyword evidence="4" id="KW-1133">Transmembrane helix</keyword>
<dbReference type="InterPro" id="IPR055285">
    <property type="entry name" value="ANKRD13_C"/>
</dbReference>
<feature type="domain" description="Ankyrin repeat" evidence="5">
    <location>
        <begin position="227"/>
        <end position="265"/>
    </location>
</feature>
<protein>
    <recommendedName>
        <fullName evidence="5">Ankyrin repeat domain-containing protein</fullName>
    </recommendedName>
</protein>
<evidence type="ECO:0000259" key="5">
    <source>
        <dbReference type="Pfam" id="PF11904"/>
    </source>
</evidence>
<dbReference type="PANTHER" id="PTHR12447:SF31">
    <property type="entry name" value="LD31969P"/>
    <property type="match status" value="1"/>
</dbReference>
<dbReference type="GO" id="GO:0012505">
    <property type="term" value="C:endomembrane system"/>
    <property type="evidence" value="ECO:0007669"/>
    <property type="project" value="UniProtKB-SubCell"/>
</dbReference>
<evidence type="ECO:0000313" key="6">
    <source>
        <dbReference type="Proteomes" id="UP000887564"/>
    </source>
</evidence>
<keyword evidence="4" id="KW-0812">Transmembrane</keyword>
<dbReference type="WBParaSite" id="PEQ_0000882001-mRNA-1">
    <property type="protein sequence ID" value="PEQ_0000882001-mRNA-1"/>
    <property type="gene ID" value="PEQ_0000882001"/>
</dbReference>